<dbReference type="Pfam" id="PF01078">
    <property type="entry name" value="Mg_chelatase"/>
    <property type="match status" value="1"/>
</dbReference>
<dbReference type="SUPFAM" id="SSF54211">
    <property type="entry name" value="Ribosomal protein S5 domain 2-like"/>
    <property type="match status" value="1"/>
</dbReference>
<protein>
    <submittedName>
        <fullName evidence="3">ATP-binding protein</fullName>
    </submittedName>
</protein>
<reference evidence="3 4" key="1">
    <citation type="submission" date="2019-03" db="EMBL/GenBank/DDBJ databases">
        <title>Whole genome sequence of a novel Rubrobacter taiwanensis strain, isolated from Yellowstone National Park.</title>
        <authorList>
            <person name="Freed S."/>
            <person name="Ramaley R.F."/>
            <person name="Kyndt J.A."/>
        </authorList>
    </citation>
    <scope>NUCLEOTIDE SEQUENCE [LARGE SCALE GENOMIC DNA]</scope>
    <source>
        <strain evidence="3 4">Yellowstone</strain>
    </source>
</reference>
<evidence type="ECO:0000313" key="4">
    <source>
        <dbReference type="Proteomes" id="UP000295244"/>
    </source>
</evidence>
<dbReference type="RefSeq" id="WP_132690687.1">
    <property type="nucleotide sequence ID" value="NZ_SKBU01000015.1"/>
</dbReference>
<dbReference type="PANTHER" id="PTHR32039:SF7">
    <property type="entry name" value="COMPETENCE PROTEIN COMM"/>
    <property type="match status" value="1"/>
</dbReference>
<dbReference type="GO" id="GO:0005524">
    <property type="term" value="F:ATP binding"/>
    <property type="evidence" value="ECO:0007669"/>
    <property type="project" value="UniProtKB-KW"/>
</dbReference>
<evidence type="ECO:0000259" key="2">
    <source>
        <dbReference type="SMART" id="SM00382"/>
    </source>
</evidence>
<dbReference type="OrthoDB" id="9813147at2"/>
<dbReference type="Gene3D" id="3.30.230.10">
    <property type="match status" value="1"/>
</dbReference>
<dbReference type="InterPro" id="IPR027417">
    <property type="entry name" value="P-loop_NTPase"/>
</dbReference>
<dbReference type="InterPro" id="IPR004482">
    <property type="entry name" value="Mg_chelat-rel"/>
</dbReference>
<keyword evidence="4" id="KW-1185">Reference proteome</keyword>
<dbReference type="Pfam" id="PF13335">
    <property type="entry name" value="Mg_chelatase_C"/>
    <property type="match status" value="1"/>
</dbReference>
<dbReference type="InterPro" id="IPR045006">
    <property type="entry name" value="CHLI-like"/>
</dbReference>
<dbReference type="InterPro" id="IPR020568">
    <property type="entry name" value="Ribosomal_Su5_D2-typ_SF"/>
</dbReference>
<evidence type="ECO:0000256" key="1">
    <source>
        <dbReference type="ARBA" id="ARBA00006354"/>
    </source>
</evidence>
<keyword evidence="3" id="KW-0067">ATP-binding</keyword>
<gene>
    <name evidence="3" type="ORF">E0L93_07850</name>
</gene>
<dbReference type="InterPro" id="IPR003593">
    <property type="entry name" value="AAA+_ATPase"/>
</dbReference>
<keyword evidence="3" id="KW-0547">Nucleotide-binding</keyword>
<name>A0A4R1BHI5_9ACTN</name>
<dbReference type="Proteomes" id="UP000295244">
    <property type="component" value="Unassembled WGS sequence"/>
</dbReference>
<proteinExistence type="inferred from homology"/>
<dbReference type="InterPro" id="IPR000523">
    <property type="entry name" value="Mg_chelatse_chII-like_cat_dom"/>
</dbReference>
<dbReference type="EMBL" id="SKBU01000015">
    <property type="protein sequence ID" value="TCJ16644.1"/>
    <property type="molecule type" value="Genomic_DNA"/>
</dbReference>
<dbReference type="SUPFAM" id="SSF52540">
    <property type="entry name" value="P-loop containing nucleoside triphosphate hydrolases"/>
    <property type="match status" value="1"/>
</dbReference>
<dbReference type="PANTHER" id="PTHR32039">
    <property type="entry name" value="MAGNESIUM-CHELATASE SUBUNIT CHLI"/>
    <property type="match status" value="1"/>
</dbReference>
<feature type="domain" description="AAA+ ATPase" evidence="2">
    <location>
        <begin position="213"/>
        <end position="374"/>
    </location>
</feature>
<dbReference type="AlphaFoldDB" id="A0A4R1BHI5"/>
<dbReference type="InterPro" id="IPR014721">
    <property type="entry name" value="Ribsml_uS5_D2-typ_fold_subgr"/>
</dbReference>
<evidence type="ECO:0000313" key="3">
    <source>
        <dbReference type="EMBL" id="TCJ16644.1"/>
    </source>
</evidence>
<accession>A0A4R1BHI5</accession>
<dbReference type="InterPro" id="IPR025158">
    <property type="entry name" value="Mg_chelat-rel_C"/>
</dbReference>
<organism evidence="3 4">
    <name type="scientific">Rubrobacter taiwanensis</name>
    <dbReference type="NCBI Taxonomy" id="185139"/>
    <lineage>
        <taxon>Bacteria</taxon>
        <taxon>Bacillati</taxon>
        <taxon>Actinomycetota</taxon>
        <taxon>Rubrobacteria</taxon>
        <taxon>Rubrobacterales</taxon>
        <taxon>Rubrobacteraceae</taxon>
        <taxon>Rubrobacter</taxon>
    </lineage>
</organism>
<dbReference type="Gene3D" id="3.40.50.300">
    <property type="entry name" value="P-loop containing nucleotide triphosphate hydrolases"/>
    <property type="match status" value="1"/>
</dbReference>
<comment type="caution">
    <text evidence="3">The sequence shown here is derived from an EMBL/GenBank/DDBJ whole genome shotgun (WGS) entry which is preliminary data.</text>
</comment>
<dbReference type="NCBIfam" id="TIGR00368">
    <property type="entry name" value="YifB family Mg chelatase-like AAA ATPase"/>
    <property type="match status" value="1"/>
</dbReference>
<dbReference type="SMART" id="SM00382">
    <property type="entry name" value="AAA"/>
    <property type="match status" value="1"/>
</dbReference>
<dbReference type="Pfam" id="PF13541">
    <property type="entry name" value="ChlI"/>
    <property type="match status" value="1"/>
</dbReference>
<comment type="similarity">
    <text evidence="1">Belongs to the Mg-chelatase subunits D/I family. ComM subfamily.</text>
</comment>
<sequence length="502" mass="53418">MSFCRAWSLALVGIDALPVEVEVDISSGLPGFAVVGLPDAAVQESRERVRVAISNSGFRFPGRKVIVNLAPADLRKEGPAFDLPIALAILAVSGVLERGVLEDAAFAGELSLEGGVRGVRGALSLAEGARRRGLRRLVIPAENAAEAACVRGIEVYGVRSLREAVDFLAGERTIPPAGPGGLDSAEERVPPEDFADVFGQRHAKRALEVAAAGAHNVLMSGPPGSGKTMLSRRLPGILPPLTTEEGIEVAKIYSAAGEGGGLRRRRPFRAPHHTISTAGLAGGGSNPRPGEISLAHNGVLFLDEFPEFGRAAIEALRQPLEDGCVTISRAAGSLTYPARITLVCSMNPCPCGYLGDPRRECRCSAGQIERYRSRLSGPLLDRLDIFIEVARLARRELRGEERSEPSATIRERVVRARQIQLARQGVPNAALPVRKLREVCRLGHDAEALLARAIDGLGLSGRAHDRVLKVARTVADLEGEGEISARHLAEALNYRKAGVADG</sequence>